<sequence length="453" mass="52774">MSENEIDRLKKELEQVRRENEINRLKKELEQVRRENETNRLKKELEQVRCEKEEAKAWEEPEQRKFQDTTLEEYLHNCHVHLYRNLIFADTSRSSTGFTRVDGNYYPKWLRPWHDFKEIHRRRHFEAIKAACKERRLFPPEIITTDIGSSMIRRGRGDEIDISLFEKFVVEGPVWKILRPVWDIKDLRQEYRCSNVRFGNSRRDITAVSDQEPSTPQDSLKQGLEQRRRTGPSKRMASKQKVKPSLIKPDGWGVREYPDGGESHAFVFDYKTAHDISPACSRTPFEELCSKKHCRQPMTFCKRGESPPARQYCTQACLLGLKRYKELDDNCPNVCSHRAAKGGNRHPIDADTFTRLMCEQLRQSPYHKCDALDGWGKWGAVGMLFKLELEPYGYTLVGKGALSGRPRDLEHESNIYARLDQLQGYVVPVHLGTVELDWGYILAGGVRDSESLT</sequence>
<dbReference type="GO" id="GO:0016740">
    <property type="term" value="F:transferase activity"/>
    <property type="evidence" value="ECO:0007669"/>
    <property type="project" value="UniProtKB-KW"/>
</dbReference>
<keyword evidence="1" id="KW-0175">Coiled coil</keyword>
<proteinExistence type="predicted"/>
<feature type="compositionally biased region" description="Basic residues" evidence="2">
    <location>
        <begin position="229"/>
        <end position="242"/>
    </location>
</feature>
<dbReference type="AlphaFoldDB" id="A0A0B4GQM9"/>
<evidence type="ECO:0000313" key="4">
    <source>
        <dbReference type="Proteomes" id="UP000031192"/>
    </source>
</evidence>
<evidence type="ECO:0000256" key="1">
    <source>
        <dbReference type="SAM" id="Coils"/>
    </source>
</evidence>
<gene>
    <name evidence="3" type="ORF">MGU_03622</name>
</gene>
<accession>A0A0B4GQM9</accession>
<protein>
    <submittedName>
        <fullName evidence="3">Phosphotransferase-like protein</fullName>
    </submittedName>
</protein>
<name>A0A0B4GQM9_METGA</name>
<feature type="compositionally biased region" description="Polar residues" evidence="2">
    <location>
        <begin position="208"/>
        <end position="220"/>
    </location>
</feature>
<keyword evidence="4" id="KW-1185">Reference proteome</keyword>
<feature type="region of interest" description="Disordered" evidence="2">
    <location>
        <begin position="204"/>
        <end position="245"/>
    </location>
</feature>
<dbReference type="HOGENOM" id="CLU_010672_2_1_1"/>
<reference evidence="3 4" key="1">
    <citation type="journal article" date="2014" name="Proc. Natl. Acad. Sci. U.S.A.">
        <title>Trajectory and genomic determinants of fungal-pathogen speciation and host adaptation.</title>
        <authorList>
            <person name="Hu X."/>
            <person name="Xiao G."/>
            <person name="Zheng P."/>
            <person name="Shang Y."/>
            <person name="Su Y."/>
            <person name="Zhang X."/>
            <person name="Liu X."/>
            <person name="Zhan S."/>
            <person name="St Leger R.J."/>
            <person name="Wang C."/>
        </authorList>
    </citation>
    <scope>NUCLEOTIDE SEQUENCE [LARGE SCALE GENOMIC DNA]</scope>
    <source>
        <strain evidence="3 4">ARSEF 977</strain>
    </source>
</reference>
<organism evidence="3 4">
    <name type="scientific">Metarhizium guizhouense (strain ARSEF 977)</name>
    <dbReference type="NCBI Taxonomy" id="1276136"/>
    <lineage>
        <taxon>Eukaryota</taxon>
        <taxon>Fungi</taxon>
        <taxon>Dikarya</taxon>
        <taxon>Ascomycota</taxon>
        <taxon>Pezizomycotina</taxon>
        <taxon>Sordariomycetes</taxon>
        <taxon>Hypocreomycetidae</taxon>
        <taxon>Hypocreales</taxon>
        <taxon>Clavicipitaceae</taxon>
        <taxon>Metarhizium</taxon>
    </lineage>
</organism>
<dbReference type="OrthoDB" id="5152817at2759"/>
<evidence type="ECO:0000313" key="3">
    <source>
        <dbReference type="EMBL" id="KID89575.1"/>
    </source>
</evidence>
<comment type="caution">
    <text evidence="3">The sequence shown here is derived from an EMBL/GenBank/DDBJ whole genome shotgun (WGS) entry which is preliminary data.</text>
</comment>
<dbReference type="Proteomes" id="UP000031192">
    <property type="component" value="Unassembled WGS sequence"/>
</dbReference>
<dbReference type="EMBL" id="AZNH01000008">
    <property type="protein sequence ID" value="KID89575.1"/>
    <property type="molecule type" value="Genomic_DNA"/>
</dbReference>
<feature type="coiled-coil region" evidence="1">
    <location>
        <begin position="6"/>
        <end position="54"/>
    </location>
</feature>
<evidence type="ECO:0000256" key="2">
    <source>
        <dbReference type="SAM" id="MobiDB-lite"/>
    </source>
</evidence>